<feature type="transmembrane region" description="Helical" evidence="5">
    <location>
        <begin position="43"/>
        <end position="61"/>
    </location>
</feature>
<feature type="transmembrane region" description="Helical" evidence="5">
    <location>
        <begin position="203"/>
        <end position="224"/>
    </location>
</feature>
<evidence type="ECO:0000313" key="7">
    <source>
        <dbReference type="Proteomes" id="UP000572817"/>
    </source>
</evidence>
<dbReference type="Proteomes" id="UP000572817">
    <property type="component" value="Unassembled WGS sequence"/>
</dbReference>
<sequence length="295" mass="33200">MVDNEPDYHLYAYDPTLLGASIFCALFALTSAFHVYQLVQNRTWFMIGFLLGGLFEIVGYAARSTSATQKQNEWSMGPYVVQSMCLLVAPSFAAASMYSILGRIIALTNAEAYSIIKKRWITVFFVFSDVFAFLMTAVGGGLMASESATSYGSQIGRHTIVGGLIIQLATYCFFVAVAATFYQRMDALPPVKKQRHSQIHWQHHLRTIFLASSFFILRSIFRIIEYAQGYGGYVFDHEAFLYVFDATPMALAMLYMNWQYPHLSKTRAPGAPRATWYRMVARERSPTAPPTNPPS</sequence>
<dbReference type="AlphaFoldDB" id="A0A8H4J418"/>
<feature type="transmembrane region" description="Helical" evidence="5">
    <location>
        <begin position="164"/>
        <end position="182"/>
    </location>
</feature>
<evidence type="ECO:0000256" key="5">
    <source>
        <dbReference type="SAM" id="Phobius"/>
    </source>
</evidence>
<protein>
    <submittedName>
        <fullName evidence="6">Rta1 domain protein</fullName>
    </submittedName>
</protein>
<dbReference type="Pfam" id="PF04479">
    <property type="entry name" value="RTA1"/>
    <property type="match status" value="1"/>
</dbReference>
<keyword evidence="3 5" id="KW-1133">Transmembrane helix</keyword>
<feature type="transmembrane region" description="Helical" evidence="5">
    <location>
        <begin position="239"/>
        <end position="258"/>
    </location>
</feature>
<comment type="subcellular location">
    <subcellularLocation>
        <location evidence="1">Membrane</location>
        <topology evidence="1">Multi-pass membrane protein</topology>
    </subcellularLocation>
</comment>
<feature type="transmembrane region" description="Helical" evidence="5">
    <location>
        <begin position="121"/>
        <end position="144"/>
    </location>
</feature>
<keyword evidence="2 5" id="KW-0812">Transmembrane</keyword>
<evidence type="ECO:0000256" key="3">
    <source>
        <dbReference type="ARBA" id="ARBA00022989"/>
    </source>
</evidence>
<name>A0A8H4J418_9PEZI</name>
<proteinExistence type="predicted"/>
<dbReference type="OrthoDB" id="3358017at2759"/>
<evidence type="ECO:0000256" key="2">
    <source>
        <dbReference type="ARBA" id="ARBA00022692"/>
    </source>
</evidence>
<feature type="transmembrane region" description="Helical" evidence="5">
    <location>
        <begin position="16"/>
        <end position="36"/>
    </location>
</feature>
<keyword evidence="4 5" id="KW-0472">Membrane</keyword>
<dbReference type="EMBL" id="WWBZ02000009">
    <property type="protein sequence ID" value="KAF4311407.1"/>
    <property type="molecule type" value="Genomic_DNA"/>
</dbReference>
<dbReference type="PANTHER" id="PTHR31465:SF1">
    <property type="entry name" value="PROTEIN RTA1-RELATED"/>
    <property type="match status" value="1"/>
</dbReference>
<evidence type="ECO:0000256" key="1">
    <source>
        <dbReference type="ARBA" id="ARBA00004141"/>
    </source>
</evidence>
<gene>
    <name evidence="6" type="ORF">GTA08_BOTSDO12877</name>
</gene>
<evidence type="ECO:0000313" key="6">
    <source>
        <dbReference type="EMBL" id="KAF4311407.1"/>
    </source>
</evidence>
<keyword evidence="7" id="KW-1185">Reference proteome</keyword>
<dbReference type="InterPro" id="IPR007568">
    <property type="entry name" value="RTA1"/>
</dbReference>
<comment type="caution">
    <text evidence="6">The sequence shown here is derived from an EMBL/GenBank/DDBJ whole genome shotgun (WGS) entry which is preliminary data.</text>
</comment>
<organism evidence="6 7">
    <name type="scientific">Botryosphaeria dothidea</name>
    <dbReference type="NCBI Taxonomy" id="55169"/>
    <lineage>
        <taxon>Eukaryota</taxon>
        <taxon>Fungi</taxon>
        <taxon>Dikarya</taxon>
        <taxon>Ascomycota</taxon>
        <taxon>Pezizomycotina</taxon>
        <taxon>Dothideomycetes</taxon>
        <taxon>Dothideomycetes incertae sedis</taxon>
        <taxon>Botryosphaeriales</taxon>
        <taxon>Botryosphaeriaceae</taxon>
        <taxon>Botryosphaeria</taxon>
    </lineage>
</organism>
<reference evidence="6" key="1">
    <citation type="submission" date="2020-04" db="EMBL/GenBank/DDBJ databases">
        <title>Genome Assembly and Annotation of Botryosphaeria dothidea sdau 11-99, a Latent Pathogen of Apple Fruit Ring Rot in China.</title>
        <authorList>
            <person name="Yu C."/>
            <person name="Diao Y."/>
            <person name="Lu Q."/>
            <person name="Zhao J."/>
            <person name="Cui S."/>
            <person name="Peng C."/>
            <person name="He B."/>
            <person name="Liu H."/>
        </authorList>
    </citation>
    <scope>NUCLEOTIDE SEQUENCE [LARGE SCALE GENOMIC DNA]</scope>
    <source>
        <strain evidence="6">Sdau11-99</strain>
    </source>
</reference>
<dbReference type="PANTHER" id="PTHR31465">
    <property type="entry name" value="PROTEIN RTA1-RELATED"/>
    <property type="match status" value="1"/>
</dbReference>
<dbReference type="GO" id="GO:0016020">
    <property type="term" value="C:membrane"/>
    <property type="evidence" value="ECO:0007669"/>
    <property type="project" value="UniProtKB-SubCell"/>
</dbReference>
<evidence type="ECO:0000256" key="4">
    <source>
        <dbReference type="ARBA" id="ARBA00023136"/>
    </source>
</evidence>
<accession>A0A8H4J418</accession>
<feature type="transmembrane region" description="Helical" evidence="5">
    <location>
        <begin position="81"/>
        <end position="101"/>
    </location>
</feature>